<dbReference type="PANTHER" id="PTHR47782:SF12">
    <property type="entry name" value="ZN(II)2CYS6 TRANSCRIPTION FACTOR (EUROFUNG)"/>
    <property type="match status" value="1"/>
</dbReference>
<dbReference type="PROSITE" id="PS00463">
    <property type="entry name" value="ZN2_CY6_FUNGAL_1"/>
    <property type="match status" value="1"/>
</dbReference>
<evidence type="ECO:0000256" key="2">
    <source>
        <dbReference type="ARBA" id="ARBA00022723"/>
    </source>
</evidence>
<dbReference type="AlphaFoldDB" id="A0A6A6DTJ4"/>
<dbReference type="CDD" id="cd00067">
    <property type="entry name" value="GAL4"/>
    <property type="match status" value="1"/>
</dbReference>
<keyword evidence="3" id="KW-0862">Zinc</keyword>
<proteinExistence type="predicted"/>
<feature type="region of interest" description="Disordered" evidence="8">
    <location>
        <begin position="1"/>
        <end position="22"/>
    </location>
</feature>
<protein>
    <recommendedName>
        <fullName evidence="9">Zn(2)-C6 fungal-type domain-containing protein</fullName>
    </recommendedName>
</protein>
<dbReference type="GO" id="GO:0008270">
    <property type="term" value="F:zinc ion binding"/>
    <property type="evidence" value="ECO:0007669"/>
    <property type="project" value="InterPro"/>
</dbReference>
<dbReference type="SMART" id="SM00066">
    <property type="entry name" value="GAL4"/>
    <property type="match status" value="1"/>
</dbReference>
<evidence type="ECO:0000256" key="1">
    <source>
        <dbReference type="ARBA" id="ARBA00004123"/>
    </source>
</evidence>
<dbReference type="Pfam" id="PF00172">
    <property type="entry name" value="Zn_clus"/>
    <property type="match status" value="1"/>
</dbReference>
<keyword evidence="6" id="KW-0804">Transcription</keyword>
<keyword evidence="2" id="KW-0479">Metal-binding</keyword>
<dbReference type="PROSITE" id="PS50048">
    <property type="entry name" value="ZN2_CY6_FUNGAL_2"/>
    <property type="match status" value="1"/>
</dbReference>
<dbReference type="SMART" id="SM00906">
    <property type="entry name" value="Fungal_trans"/>
    <property type="match status" value="1"/>
</dbReference>
<gene>
    <name evidence="10" type="ORF">K469DRAFT_728575</name>
</gene>
<keyword evidence="7" id="KW-0539">Nucleus</keyword>
<dbReference type="GO" id="GO:0005634">
    <property type="term" value="C:nucleus"/>
    <property type="evidence" value="ECO:0007669"/>
    <property type="project" value="UniProtKB-SubCell"/>
</dbReference>
<dbReference type="SUPFAM" id="SSF57701">
    <property type="entry name" value="Zn2/Cys6 DNA-binding domain"/>
    <property type="match status" value="1"/>
</dbReference>
<dbReference type="InterPro" id="IPR007219">
    <property type="entry name" value="XnlR_reg_dom"/>
</dbReference>
<sequence>MSPRPATETSENTPPHQGRRPLACQRCRRRKVRCDALTPSCSNCLKAGVPCTQVQGADRNQTHQLESRIKWLETIVRHVAPDVPIDADSGFVQSVSQPSCQSPGPGNLVQRGALPLEHTEDEYNFSTQAHQADLPGFQLGPAEQAPKETAHGVDSNLQHPIRTAGHSPVIPSHTSHISAEQPLAQSVGLISLAHSSDPKYLGPSSGVSFARLIFAAAPPSQGLPIFSSHFNASANAVPGHATSQLLESNIVSLPPITEVRHFVAAYIDAFHYLYPFLSETMLEQLIDRSYASSSGTKSGADVAKGTHLNNTDRVLLYLVIALGARTIESQMNTDFSSDSYLATAMDLMSTIQLHESIKGVQVMLLLVLATFIFPNAPNAWFLLSTIIASCVDLGLQRKDVLSHASGATEIEQNIRSGVFWSAYSLDRTLCTTLGRPLTLRDEAIDIEYPGERGSNKLNLSGVNAARSAGPCQQNEQPISPAERLAKRRRLELGTSSPFASSIFAFRFDRIVAEIKLMIYRVAQIPERFPWPTDLREWQQVAYQALQSLLDETRHTLMLPTIELKYNHCVTILFRPSPAFPRPTAQALRICFESASETVQIHSDLLRFGKLNNSWLTAHTVFVSGITMLYYAWVNPQILQTASSEFYRRQKSCSDVLAALGRTWSVARDARNKFDRLVQMTKEARAESNHDRNDRNPRTRRLLGCSNALWDELGNMRSWFDLEWFGEANMDVGGGYIFN</sequence>
<evidence type="ECO:0000256" key="3">
    <source>
        <dbReference type="ARBA" id="ARBA00022833"/>
    </source>
</evidence>
<reference evidence="10" key="1">
    <citation type="journal article" date="2020" name="Stud. Mycol.">
        <title>101 Dothideomycetes genomes: a test case for predicting lifestyles and emergence of pathogens.</title>
        <authorList>
            <person name="Haridas S."/>
            <person name="Albert R."/>
            <person name="Binder M."/>
            <person name="Bloem J."/>
            <person name="Labutti K."/>
            <person name="Salamov A."/>
            <person name="Andreopoulos B."/>
            <person name="Baker S."/>
            <person name="Barry K."/>
            <person name="Bills G."/>
            <person name="Bluhm B."/>
            <person name="Cannon C."/>
            <person name="Castanera R."/>
            <person name="Culley D."/>
            <person name="Daum C."/>
            <person name="Ezra D."/>
            <person name="Gonzalez J."/>
            <person name="Henrissat B."/>
            <person name="Kuo A."/>
            <person name="Liang C."/>
            <person name="Lipzen A."/>
            <person name="Lutzoni F."/>
            <person name="Magnuson J."/>
            <person name="Mondo S."/>
            <person name="Nolan M."/>
            <person name="Ohm R."/>
            <person name="Pangilinan J."/>
            <person name="Park H.-J."/>
            <person name="Ramirez L."/>
            <person name="Alfaro M."/>
            <person name="Sun H."/>
            <person name="Tritt A."/>
            <person name="Yoshinaga Y."/>
            <person name="Zwiers L.-H."/>
            <person name="Turgeon B."/>
            <person name="Goodwin S."/>
            <person name="Spatafora J."/>
            <person name="Crous P."/>
            <person name="Grigoriev I."/>
        </authorList>
    </citation>
    <scope>NUCLEOTIDE SEQUENCE</scope>
    <source>
        <strain evidence="10">CBS 207.26</strain>
    </source>
</reference>
<dbReference type="EMBL" id="ML994648">
    <property type="protein sequence ID" value="KAF2182383.1"/>
    <property type="molecule type" value="Genomic_DNA"/>
</dbReference>
<dbReference type="CDD" id="cd12148">
    <property type="entry name" value="fungal_TF_MHR"/>
    <property type="match status" value="1"/>
</dbReference>
<dbReference type="InterPro" id="IPR001138">
    <property type="entry name" value="Zn2Cys6_DnaBD"/>
</dbReference>
<evidence type="ECO:0000313" key="11">
    <source>
        <dbReference type="Proteomes" id="UP000800200"/>
    </source>
</evidence>
<dbReference type="InterPro" id="IPR036864">
    <property type="entry name" value="Zn2-C6_fun-type_DNA-bd_sf"/>
</dbReference>
<keyword evidence="4" id="KW-0805">Transcription regulation</keyword>
<name>A0A6A6DTJ4_9PEZI</name>
<dbReference type="Proteomes" id="UP000800200">
    <property type="component" value="Unassembled WGS sequence"/>
</dbReference>
<dbReference type="GO" id="GO:0045944">
    <property type="term" value="P:positive regulation of transcription by RNA polymerase II"/>
    <property type="evidence" value="ECO:0007669"/>
    <property type="project" value="TreeGrafter"/>
</dbReference>
<evidence type="ECO:0000256" key="5">
    <source>
        <dbReference type="ARBA" id="ARBA00023125"/>
    </source>
</evidence>
<evidence type="ECO:0000256" key="4">
    <source>
        <dbReference type="ARBA" id="ARBA00023015"/>
    </source>
</evidence>
<keyword evidence="5" id="KW-0238">DNA-binding</keyword>
<evidence type="ECO:0000313" key="10">
    <source>
        <dbReference type="EMBL" id="KAF2182383.1"/>
    </source>
</evidence>
<dbReference type="OrthoDB" id="9970124at2759"/>
<evidence type="ECO:0000256" key="7">
    <source>
        <dbReference type="ARBA" id="ARBA00023242"/>
    </source>
</evidence>
<dbReference type="GO" id="GO:0000981">
    <property type="term" value="F:DNA-binding transcription factor activity, RNA polymerase II-specific"/>
    <property type="evidence" value="ECO:0007669"/>
    <property type="project" value="InterPro"/>
</dbReference>
<feature type="domain" description="Zn(2)-C6 fungal-type" evidence="9">
    <location>
        <begin position="23"/>
        <end position="53"/>
    </location>
</feature>
<organism evidence="10 11">
    <name type="scientific">Zopfia rhizophila CBS 207.26</name>
    <dbReference type="NCBI Taxonomy" id="1314779"/>
    <lineage>
        <taxon>Eukaryota</taxon>
        <taxon>Fungi</taxon>
        <taxon>Dikarya</taxon>
        <taxon>Ascomycota</taxon>
        <taxon>Pezizomycotina</taxon>
        <taxon>Dothideomycetes</taxon>
        <taxon>Dothideomycetes incertae sedis</taxon>
        <taxon>Zopfiaceae</taxon>
        <taxon>Zopfia</taxon>
    </lineage>
</organism>
<dbReference type="InterPro" id="IPR052202">
    <property type="entry name" value="Yeast_MetPath_Reg"/>
</dbReference>
<dbReference type="Pfam" id="PF04082">
    <property type="entry name" value="Fungal_trans"/>
    <property type="match status" value="1"/>
</dbReference>
<dbReference type="PANTHER" id="PTHR47782">
    <property type="entry name" value="ZN(II)2CYS6 TRANSCRIPTION FACTOR (EUROFUNG)-RELATED"/>
    <property type="match status" value="1"/>
</dbReference>
<dbReference type="GO" id="GO:0006351">
    <property type="term" value="P:DNA-templated transcription"/>
    <property type="evidence" value="ECO:0007669"/>
    <property type="project" value="InterPro"/>
</dbReference>
<evidence type="ECO:0000259" key="9">
    <source>
        <dbReference type="PROSITE" id="PS50048"/>
    </source>
</evidence>
<evidence type="ECO:0000256" key="8">
    <source>
        <dbReference type="SAM" id="MobiDB-lite"/>
    </source>
</evidence>
<evidence type="ECO:0000256" key="6">
    <source>
        <dbReference type="ARBA" id="ARBA00023163"/>
    </source>
</evidence>
<dbReference type="Gene3D" id="4.10.240.10">
    <property type="entry name" value="Zn(2)-C6 fungal-type DNA-binding domain"/>
    <property type="match status" value="1"/>
</dbReference>
<accession>A0A6A6DTJ4</accession>
<dbReference type="GO" id="GO:0043565">
    <property type="term" value="F:sequence-specific DNA binding"/>
    <property type="evidence" value="ECO:0007669"/>
    <property type="project" value="TreeGrafter"/>
</dbReference>
<comment type="subcellular location">
    <subcellularLocation>
        <location evidence="1">Nucleus</location>
    </subcellularLocation>
</comment>
<keyword evidence="11" id="KW-1185">Reference proteome</keyword>